<name>A0AAV4Y001_CAEEX</name>
<protein>
    <submittedName>
        <fullName evidence="1">Uncharacterized protein</fullName>
    </submittedName>
</protein>
<gene>
    <name evidence="1" type="ORF">CEXT_225991</name>
</gene>
<evidence type="ECO:0000313" key="2">
    <source>
        <dbReference type="Proteomes" id="UP001054945"/>
    </source>
</evidence>
<comment type="caution">
    <text evidence="1">The sequence shown here is derived from an EMBL/GenBank/DDBJ whole genome shotgun (WGS) entry which is preliminary data.</text>
</comment>
<dbReference type="AlphaFoldDB" id="A0AAV4Y001"/>
<sequence length="171" mass="19112">MDELQLTGEAARLSHMSIVDGVSACPEFWDRFENLSRDEEMVWFGLLFGLVFSQTFMAPPGFEPEAWDTKDQGRGNGEVLPRPDDALLSGAVHVAGARAPPSCQARPDVRWFGRPFLMRQVVRSCRGRGARRLRSRLEGMSSSEIYHFIQESYERPSSCGESRSVLKDGAG</sequence>
<keyword evidence="2" id="KW-1185">Reference proteome</keyword>
<accession>A0AAV4Y001</accession>
<evidence type="ECO:0000313" key="1">
    <source>
        <dbReference type="EMBL" id="GIY99644.1"/>
    </source>
</evidence>
<dbReference type="Proteomes" id="UP001054945">
    <property type="component" value="Unassembled WGS sequence"/>
</dbReference>
<proteinExistence type="predicted"/>
<dbReference type="EMBL" id="BPLR01001074">
    <property type="protein sequence ID" value="GIY99644.1"/>
    <property type="molecule type" value="Genomic_DNA"/>
</dbReference>
<reference evidence="1 2" key="1">
    <citation type="submission" date="2021-06" db="EMBL/GenBank/DDBJ databases">
        <title>Caerostris extrusa draft genome.</title>
        <authorList>
            <person name="Kono N."/>
            <person name="Arakawa K."/>
        </authorList>
    </citation>
    <scope>NUCLEOTIDE SEQUENCE [LARGE SCALE GENOMIC DNA]</scope>
</reference>
<organism evidence="1 2">
    <name type="scientific">Caerostris extrusa</name>
    <name type="common">Bark spider</name>
    <name type="synonym">Caerostris bankana</name>
    <dbReference type="NCBI Taxonomy" id="172846"/>
    <lineage>
        <taxon>Eukaryota</taxon>
        <taxon>Metazoa</taxon>
        <taxon>Ecdysozoa</taxon>
        <taxon>Arthropoda</taxon>
        <taxon>Chelicerata</taxon>
        <taxon>Arachnida</taxon>
        <taxon>Araneae</taxon>
        <taxon>Araneomorphae</taxon>
        <taxon>Entelegynae</taxon>
        <taxon>Araneoidea</taxon>
        <taxon>Araneidae</taxon>
        <taxon>Caerostris</taxon>
    </lineage>
</organism>